<keyword evidence="3" id="KW-1185">Reference proteome</keyword>
<evidence type="ECO:0000256" key="1">
    <source>
        <dbReference type="SAM" id="MobiDB-lite"/>
    </source>
</evidence>
<feature type="compositionally biased region" description="Polar residues" evidence="1">
    <location>
        <begin position="72"/>
        <end position="100"/>
    </location>
</feature>
<sequence>MDLESYEQFPDIDSLIFELLTLKRTPEKLMDWVSLQDRFNAIRGENEVLSGVKDAFDDENQGKQEESPLPEQWSSQPPLPNANVSQAQHVSENENNAAHHSTQAIAPKYSPHQPIIQYATPVPAHQQHFDIYRCQCKHVTSPPLYPQIPPPSPQLFSQNNAPRRQSPTPQPPLPPSIYSSNLEIASSQPPQYIQEQGQMWQTAIQPTSQMTPDQPQNIRPALHRAPQRHLENGQLAQSPPEDDYTAEFESEEFDINEPSEDPTEDYVSLTRFDISEEEKRSALRAARQRGEATSRQIKDPFWSEEE</sequence>
<feature type="region of interest" description="Disordered" evidence="1">
    <location>
        <begin position="143"/>
        <end position="181"/>
    </location>
</feature>
<feature type="region of interest" description="Disordered" evidence="1">
    <location>
        <begin position="58"/>
        <end position="100"/>
    </location>
</feature>
<name>A0A9N9LE43_9HELO</name>
<feature type="compositionally biased region" description="Low complexity" evidence="1">
    <location>
        <begin position="154"/>
        <end position="167"/>
    </location>
</feature>
<evidence type="ECO:0000313" key="2">
    <source>
        <dbReference type="EMBL" id="CAG8970811.1"/>
    </source>
</evidence>
<dbReference type="AlphaFoldDB" id="A0A9N9LE43"/>
<feature type="compositionally biased region" description="Basic and acidic residues" evidence="1">
    <location>
        <begin position="288"/>
        <end position="298"/>
    </location>
</feature>
<reference evidence="2" key="1">
    <citation type="submission" date="2021-07" db="EMBL/GenBank/DDBJ databases">
        <authorList>
            <person name="Durling M."/>
        </authorList>
    </citation>
    <scope>NUCLEOTIDE SEQUENCE</scope>
</reference>
<gene>
    <name evidence="2" type="ORF">HYALB_00001598</name>
</gene>
<organism evidence="2 3">
    <name type="scientific">Hymenoscyphus albidus</name>
    <dbReference type="NCBI Taxonomy" id="595503"/>
    <lineage>
        <taxon>Eukaryota</taxon>
        <taxon>Fungi</taxon>
        <taxon>Dikarya</taxon>
        <taxon>Ascomycota</taxon>
        <taxon>Pezizomycotina</taxon>
        <taxon>Leotiomycetes</taxon>
        <taxon>Helotiales</taxon>
        <taxon>Helotiaceae</taxon>
        <taxon>Hymenoscyphus</taxon>
    </lineage>
</organism>
<dbReference type="OrthoDB" id="10411530at2759"/>
<proteinExistence type="predicted"/>
<feature type="compositionally biased region" description="Pro residues" evidence="1">
    <location>
        <begin position="143"/>
        <end position="153"/>
    </location>
</feature>
<protein>
    <submittedName>
        <fullName evidence="2">Uncharacterized protein</fullName>
    </submittedName>
</protein>
<evidence type="ECO:0000313" key="3">
    <source>
        <dbReference type="Proteomes" id="UP000701801"/>
    </source>
</evidence>
<dbReference type="EMBL" id="CAJVRM010000002">
    <property type="protein sequence ID" value="CAG8970811.1"/>
    <property type="molecule type" value="Genomic_DNA"/>
</dbReference>
<accession>A0A9N9LE43</accession>
<comment type="caution">
    <text evidence="2">The sequence shown here is derived from an EMBL/GenBank/DDBJ whole genome shotgun (WGS) entry which is preliminary data.</text>
</comment>
<feature type="compositionally biased region" description="Acidic residues" evidence="1">
    <location>
        <begin position="240"/>
        <end position="264"/>
    </location>
</feature>
<dbReference type="Proteomes" id="UP000701801">
    <property type="component" value="Unassembled WGS sequence"/>
</dbReference>
<feature type="region of interest" description="Disordered" evidence="1">
    <location>
        <begin position="231"/>
        <end position="306"/>
    </location>
</feature>